<evidence type="ECO:0000256" key="4">
    <source>
        <dbReference type="ARBA" id="ARBA00022519"/>
    </source>
</evidence>
<dbReference type="OrthoDB" id="9814020at2"/>
<evidence type="ECO:0000256" key="9">
    <source>
        <dbReference type="SAM" id="Phobius"/>
    </source>
</evidence>
<keyword evidence="4" id="KW-0997">Cell inner membrane</keyword>
<evidence type="ECO:0000256" key="5">
    <source>
        <dbReference type="ARBA" id="ARBA00022692"/>
    </source>
</evidence>
<keyword evidence="11" id="KW-1185">Reference proteome</keyword>
<dbReference type="GO" id="GO:0005886">
    <property type="term" value="C:plasma membrane"/>
    <property type="evidence" value="ECO:0007669"/>
    <property type="project" value="UniProtKB-SubCell"/>
</dbReference>
<dbReference type="Pfam" id="PF04143">
    <property type="entry name" value="Sulf_transp"/>
    <property type="match status" value="1"/>
</dbReference>
<evidence type="ECO:0000256" key="2">
    <source>
        <dbReference type="ARBA" id="ARBA00022448"/>
    </source>
</evidence>
<keyword evidence="5 9" id="KW-0812">Transmembrane</keyword>
<dbReference type="PANTHER" id="PTHR30574:SF1">
    <property type="entry name" value="SULPHUR TRANSPORT DOMAIN-CONTAINING PROTEIN"/>
    <property type="match status" value="1"/>
</dbReference>
<keyword evidence="2" id="KW-0813">Transport</keyword>
<keyword evidence="3" id="KW-1003">Cell membrane</keyword>
<feature type="transmembrane region" description="Helical" evidence="9">
    <location>
        <begin position="164"/>
        <end position="189"/>
    </location>
</feature>
<comment type="subcellular location">
    <subcellularLocation>
        <location evidence="1">Cell inner membrane</location>
        <topology evidence="1">Multi-pass membrane protein</topology>
    </subcellularLocation>
</comment>
<sequence length="190" mass="19232">MPVVQDPWPWYVAGPLIGLLVPALLVFGGKAFGLSANLRHACAALPVPERSKPGFLRYDWRSAGTWNLVFALGIAVGGFVGIRLLSDPTAPLAISASTVAALADLGVTDLAGFVPAQLVSWAALATPVGALMVLGGGFLVGFGARWAGGCTSGHAISGLAALQIPSLVAVVGFFVGGLAVTHLVLPLLLG</sequence>
<dbReference type="EMBL" id="MQWB01000010">
    <property type="protein sequence ID" value="OZC01403.1"/>
    <property type="molecule type" value="Genomic_DNA"/>
</dbReference>
<comment type="similarity">
    <text evidence="8">Belongs to the TsuA/YedE (TC 9.B.102) family.</text>
</comment>
<dbReference type="InterPro" id="IPR007272">
    <property type="entry name" value="Sulf_transp_TsuA/YedE"/>
</dbReference>
<comment type="caution">
    <text evidence="10">The sequence shown here is derived from an EMBL/GenBank/DDBJ whole genome shotgun (WGS) entry which is preliminary data.</text>
</comment>
<evidence type="ECO:0000256" key="1">
    <source>
        <dbReference type="ARBA" id="ARBA00004429"/>
    </source>
</evidence>
<reference evidence="10 11" key="1">
    <citation type="submission" date="2016-11" db="EMBL/GenBank/DDBJ databases">
        <title>Study of marine rhodopsin-containing bacteria.</title>
        <authorList>
            <person name="Yoshizawa S."/>
            <person name="Kumagai Y."/>
            <person name="Kogure K."/>
        </authorList>
    </citation>
    <scope>NUCLEOTIDE SEQUENCE [LARGE SCALE GENOMIC DNA]</scope>
    <source>
        <strain evidence="10 11">SG-29</strain>
    </source>
</reference>
<evidence type="ECO:0000256" key="8">
    <source>
        <dbReference type="ARBA" id="ARBA00035655"/>
    </source>
</evidence>
<feature type="transmembrane region" description="Helical" evidence="9">
    <location>
        <begin position="12"/>
        <end position="29"/>
    </location>
</feature>
<gene>
    <name evidence="10" type="ORF">BSZ36_17095</name>
</gene>
<keyword evidence="7 9" id="KW-0472">Membrane</keyword>
<feature type="transmembrane region" description="Helical" evidence="9">
    <location>
        <begin position="121"/>
        <end position="144"/>
    </location>
</feature>
<evidence type="ECO:0000313" key="10">
    <source>
        <dbReference type="EMBL" id="OZC01403.1"/>
    </source>
</evidence>
<evidence type="ECO:0000256" key="3">
    <source>
        <dbReference type="ARBA" id="ARBA00022475"/>
    </source>
</evidence>
<protein>
    <submittedName>
        <fullName evidence="10">YeeE/YedE family protein</fullName>
    </submittedName>
</protein>
<accession>A0A259TUI2</accession>
<dbReference type="Proteomes" id="UP000216446">
    <property type="component" value="Unassembled WGS sequence"/>
</dbReference>
<dbReference type="AlphaFoldDB" id="A0A259TUI2"/>
<name>A0A259TUI2_9BACT</name>
<evidence type="ECO:0000313" key="11">
    <source>
        <dbReference type="Proteomes" id="UP000216446"/>
    </source>
</evidence>
<dbReference type="InParanoid" id="A0A259TUI2"/>
<dbReference type="RefSeq" id="WP_094551488.1">
    <property type="nucleotide sequence ID" value="NZ_MQWB01000010.1"/>
</dbReference>
<keyword evidence="6 9" id="KW-1133">Transmembrane helix</keyword>
<proteinExistence type="inferred from homology"/>
<feature type="transmembrane region" description="Helical" evidence="9">
    <location>
        <begin position="92"/>
        <end position="114"/>
    </location>
</feature>
<evidence type="ECO:0000256" key="7">
    <source>
        <dbReference type="ARBA" id="ARBA00023136"/>
    </source>
</evidence>
<evidence type="ECO:0000256" key="6">
    <source>
        <dbReference type="ARBA" id="ARBA00022989"/>
    </source>
</evidence>
<dbReference type="PANTHER" id="PTHR30574">
    <property type="entry name" value="INNER MEMBRANE PROTEIN YEDE"/>
    <property type="match status" value="1"/>
</dbReference>
<organism evidence="10 11">
    <name type="scientific">Rubricoccus marinus</name>
    <dbReference type="NCBI Taxonomy" id="716817"/>
    <lineage>
        <taxon>Bacteria</taxon>
        <taxon>Pseudomonadati</taxon>
        <taxon>Rhodothermota</taxon>
        <taxon>Rhodothermia</taxon>
        <taxon>Rhodothermales</taxon>
        <taxon>Rubricoccaceae</taxon>
        <taxon>Rubricoccus</taxon>
    </lineage>
</organism>
<feature type="transmembrane region" description="Helical" evidence="9">
    <location>
        <begin position="66"/>
        <end position="86"/>
    </location>
</feature>